<proteinExistence type="predicted"/>
<organism evidence="2 3">
    <name type="scientific">Ancylostoma duodenale</name>
    <dbReference type="NCBI Taxonomy" id="51022"/>
    <lineage>
        <taxon>Eukaryota</taxon>
        <taxon>Metazoa</taxon>
        <taxon>Ecdysozoa</taxon>
        <taxon>Nematoda</taxon>
        <taxon>Chromadorea</taxon>
        <taxon>Rhabditida</taxon>
        <taxon>Rhabditina</taxon>
        <taxon>Rhabditomorpha</taxon>
        <taxon>Strongyloidea</taxon>
        <taxon>Ancylostomatidae</taxon>
        <taxon>Ancylostomatinae</taxon>
        <taxon>Ancylostoma</taxon>
    </lineage>
</organism>
<evidence type="ECO:0000259" key="1">
    <source>
        <dbReference type="Pfam" id="PF24628"/>
    </source>
</evidence>
<evidence type="ECO:0000313" key="3">
    <source>
        <dbReference type="Proteomes" id="UP000054047"/>
    </source>
</evidence>
<name>A0A0C2H9S4_9BILA</name>
<dbReference type="AlphaFoldDB" id="A0A0C2H9S4"/>
<gene>
    <name evidence="2" type="ORF">ANCDUO_01304</name>
</gene>
<accession>A0A0C2H9S4</accession>
<sequence length="245" mass="27601">MPRPGRKADRPQSSRDQRLLASIQSTLRGGAPLPNQHLRTERPKKVVEPVEELNDLDSIITQITDLKIRADRSALQIKRNISACGFLTQMGEDEWNEMCKSLITAALSDGETDFVVDLFIPLMEYDIFCEVMCTELMTLCSAFVMDGPSGIGNIPAFLAAILCANWPRNMSKAIDTINPILYTAVSVIKGWLLVLEEDNELEEIQYSAVDLAIGSFLEDLHFQASHRQFTNNQLQLANLRFFFNF</sequence>
<dbReference type="Pfam" id="PF24628">
    <property type="entry name" value="DUF7627"/>
    <property type="match status" value="1"/>
</dbReference>
<keyword evidence="3" id="KW-1185">Reference proteome</keyword>
<dbReference type="OrthoDB" id="5820655at2759"/>
<feature type="domain" description="DUF7627" evidence="1">
    <location>
        <begin position="59"/>
        <end position="204"/>
    </location>
</feature>
<evidence type="ECO:0000313" key="2">
    <source>
        <dbReference type="EMBL" id="KIH68364.1"/>
    </source>
</evidence>
<dbReference type="EMBL" id="KN726396">
    <property type="protein sequence ID" value="KIH68364.1"/>
    <property type="molecule type" value="Genomic_DNA"/>
</dbReference>
<dbReference type="Proteomes" id="UP000054047">
    <property type="component" value="Unassembled WGS sequence"/>
</dbReference>
<reference evidence="2" key="1">
    <citation type="submission" date="2013-12" db="EMBL/GenBank/DDBJ databases">
        <title>Draft genome of the parsitic nematode Ancylostoma duodenale.</title>
        <authorList>
            <person name="Mitreva M."/>
        </authorList>
    </citation>
    <scope>NUCLEOTIDE SEQUENCE [LARGE SCALE GENOMIC DNA]</scope>
    <source>
        <strain evidence="2">Zhejiang</strain>
    </source>
</reference>
<protein>
    <recommendedName>
        <fullName evidence="1">DUF7627 domain-containing protein</fullName>
    </recommendedName>
</protein>
<dbReference type="InterPro" id="IPR056044">
    <property type="entry name" value="DUF7627"/>
</dbReference>